<accession>Q49JA0</accession>
<dbReference type="PATRIC" id="fig|455.5.peg.120"/>
<evidence type="ECO:0000313" key="4">
    <source>
        <dbReference type="EMBL" id="OCH98354.1"/>
    </source>
</evidence>
<reference evidence="2" key="1">
    <citation type="journal article" date="2005" name="Proc. Natl. Acad. Sci. U.S.A.">
        <title>Coevolution between nonhomologous but functionally similar proteins and their conserved partners in the Legionella pathogenesis system.</title>
        <authorList>
            <person name="Feldman M."/>
            <person name="Zusman T."/>
            <person name="Hagag S."/>
            <person name="Segal G."/>
        </authorList>
    </citation>
    <scope>NUCLEOTIDE SEQUENCE</scope>
</reference>
<dbReference type="RefSeq" id="WP_058448199.1">
    <property type="nucleotide sequence ID" value="NZ_CAAAJF010000003.1"/>
</dbReference>
<dbReference type="EMBL" id="LYOZ01000016">
    <property type="protein sequence ID" value="OCH98354.1"/>
    <property type="molecule type" value="Genomic_DNA"/>
</dbReference>
<gene>
    <name evidence="4" type="ORF">A8135_12425</name>
    <name evidence="3" type="ORF">Ljam_0117</name>
</gene>
<organism evidence="2">
    <name type="scientific">Legionella jamestowniensis</name>
    <dbReference type="NCBI Taxonomy" id="455"/>
    <lineage>
        <taxon>Bacteria</taxon>
        <taxon>Pseudomonadati</taxon>
        <taxon>Pseudomonadota</taxon>
        <taxon>Gammaproteobacteria</taxon>
        <taxon>Legionellales</taxon>
        <taxon>Legionellaceae</taxon>
        <taxon>Legionella</taxon>
    </lineage>
</organism>
<reference evidence="3 5" key="2">
    <citation type="submission" date="2015-11" db="EMBL/GenBank/DDBJ databases">
        <title>Genomic analysis of 38 Legionella species identifies large and diverse effector repertoires.</title>
        <authorList>
            <person name="Burstein D."/>
            <person name="Amaro F."/>
            <person name="Zusman T."/>
            <person name="Lifshitz Z."/>
            <person name="Cohen O."/>
            <person name="Gilbert J.A."/>
            <person name="Pupko T."/>
            <person name="Shuman H.A."/>
            <person name="Segal G."/>
        </authorList>
    </citation>
    <scope>NUCLEOTIDE SEQUENCE [LARGE SCALE GENOMIC DNA]</scope>
    <source>
        <strain evidence="3 5">JA-26-G1-E2</strain>
    </source>
</reference>
<evidence type="ECO:0000313" key="2">
    <source>
        <dbReference type="EMBL" id="AAX56176.1"/>
    </source>
</evidence>
<dbReference type="STRING" id="455.Ljam_0117"/>
<evidence type="ECO:0000313" key="3">
    <source>
        <dbReference type="EMBL" id="KTD13327.1"/>
    </source>
</evidence>
<dbReference type="AlphaFoldDB" id="Q49JA0"/>
<name>Q49JA0_9GAMM</name>
<proteinExistence type="predicted"/>
<dbReference type="EMBL" id="AY860649">
    <property type="protein sequence ID" value="AAX56176.1"/>
    <property type="molecule type" value="Genomic_DNA"/>
</dbReference>
<feature type="region of interest" description="Disordered" evidence="1">
    <location>
        <begin position="90"/>
        <end position="115"/>
    </location>
</feature>
<protein>
    <submittedName>
        <fullName evidence="2">Uncharacterized protein</fullName>
    </submittedName>
</protein>
<evidence type="ECO:0000256" key="1">
    <source>
        <dbReference type="SAM" id="MobiDB-lite"/>
    </source>
</evidence>
<feature type="compositionally biased region" description="Basic and acidic residues" evidence="1">
    <location>
        <begin position="90"/>
        <end position="105"/>
    </location>
</feature>
<dbReference type="EMBL" id="LNYG01000001">
    <property type="protein sequence ID" value="KTD13327.1"/>
    <property type="molecule type" value="Genomic_DNA"/>
</dbReference>
<sequence length="115" mass="12728">MPAPDDNKNKVFKALHSYSLMGKFSVKNENEKIKADVQKLISDLHKKAEGPLNTVTSIKKDENNNSAKAFLQRLQSRILQVVDSTAAAKLKEEDLNTQSKEKDETPSMPSTPGMG</sequence>
<keyword evidence="6" id="KW-1185">Reference proteome</keyword>
<reference evidence="4 6" key="3">
    <citation type="submission" date="2016-05" db="EMBL/GenBank/DDBJ databases">
        <authorList>
            <person name="Prochazka B."/>
            <person name="Indra A."/>
            <person name="Hasenberger P."/>
            <person name="Blaschitz M."/>
            <person name="Wagner L."/>
            <person name="Wewalka G."/>
            <person name="Sorschag S."/>
            <person name="Schmid D."/>
            <person name="Ruppitsch W."/>
        </authorList>
    </citation>
    <scope>NUCLEOTIDE SEQUENCE [LARGE SCALE GENOMIC DNA]</scope>
    <source>
        <strain evidence="4 6">974010_12</strain>
    </source>
</reference>
<evidence type="ECO:0000313" key="5">
    <source>
        <dbReference type="Proteomes" id="UP000054715"/>
    </source>
</evidence>
<evidence type="ECO:0000313" key="6">
    <source>
        <dbReference type="Proteomes" id="UP000093336"/>
    </source>
</evidence>
<dbReference type="Proteomes" id="UP000054715">
    <property type="component" value="Unassembled WGS sequence"/>
</dbReference>
<dbReference type="Proteomes" id="UP000093336">
    <property type="component" value="Unassembled WGS sequence"/>
</dbReference>